<reference evidence="1 2" key="1">
    <citation type="journal article" date="2019" name="Sci. Rep.">
        <title>Orb-weaving spider Araneus ventricosus genome elucidates the spidroin gene catalogue.</title>
        <authorList>
            <person name="Kono N."/>
            <person name="Nakamura H."/>
            <person name="Ohtoshi R."/>
            <person name="Moran D.A.P."/>
            <person name="Shinohara A."/>
            <person name="Yoshida Y."/>
            <person name="Fujiwara M."/>
            <person name="Mori M."/>
            <person name="Tomita M."/>
            <person name="Arakawa K."/>
        </authorList>
    </citation>
    <scope>NUCLEOTIDE SEQUENCE [LARGE SCALE GENOMIC DNA]</scope>
</reference>
<gene>
    <name evidence="1" type="ORF">AVEN_249036_1</name>
</gene>
<dbReference type="EMBL" id="BGPR01028010">
    <property type="protein sequence ID" value="GBN98920.1"/>
    <property type="molecule type" value="Genomic_DNA"/>
</dbReference>
<dbReference type="Proteomes" id="UP000499080">
    <property type="component" value="Unassembled WGS sequence"/>
</dbReference>
<feature type="non-terminal residue" evidence="1">
    <location>
        <position position="1"/>
    </location>
</feature>
<proteinExistence type="predicted"/>
<keyword evidence="2" id="KW-1185">Reference proteome</keyword>
<protein>
    <submittedName>
        <fullName evidence="1">Uncharacterized protein</fullName>
    </submittedName>
</protein>
<comment type="caution">
    <text evidence="1">The sequence shown here is derived from an EMBL/GenBank/DDBJ whole genome shotgun (WGS) entry which is preliminary data.</text>
</comment>
<evidence type="ECO:0000313" key="2">
    <source>
        <dbReference type="Proteomes" id="UP000499080"/>
    </source>
</evidence>
<organism evidence="1 2">
    <name type="scientific">Araneus ventricosus</name>
    <name type="common">Orbweaver spider</name>
    <name type="synonym">Epeira ventricosa</name>
    <dbReference type="NCBI Taxonomy" id="182803"/>
    <lineage>
        <taxon>Eukaryota</taxon>
        <taxon>Metazoa</taxon>
        <taxon>Ecdysozoa</taxon>
        <taxon>Arthropoda</taxon>
        <taxon>Chelicerata</taxon>
        <taxon>Arachnida</taxon>
        <taxon>Araneae</taxon>
        <taxon>Araneomorphae</taxon>
        <taxon>Entelegynae</taxon>
        <taxon>Araneoidea</taxon>
        <taxon>Araneidae</taxon>
        <taxon>Araneus</taxon>
    </lineage>
</organism>
<name>A0A4Y2TFZ4_ARAVE</name>
<sequence length="82" mass="8791">QHGELILGREYGHFSPSQTIAARLGCHPVSSAPAGGRVLASKGPVFTAELRWNRISNLESFGPKADTLLLGHRSSVILNNDL</sequence>
<dbReference type="OrthoDB" id="1099063at2759"/>
<accession>A0A4Y2TFZ4</accession>
<evidence type="ECO:0000313" key="1">
    <source>
        <dbReference type="EMBL" id="GBN98920.1"/>
    </source>
</evidence>
<dbReference type="AlphaFoldDB" id="A0A4Y2TFZ4"/>